<evidence type="ECO:0000313" key="2">
    <source>
        <dbReference type="EMBL" id="KPL70322.1"/>
    </source>
</evidence>
<feature type="domain" description="Predicted 3'-5' exonuclease PolB-like" evidence="1">
    <location>
        <begin position="56"/>
        <end position="193"/>
    </location>
</feature>
<dbReference type="SUPFAM" id="SSF53098">
    <property type="entry name" value="Ribonuclease H-like"/>
    <property type="match status" value="1"/>
</dbReference>
<dbReference type="OrthoDB" id="9773351at2"/>
<proteinExistence type="predicted"/>
<evidence type="ECO:0000259" key="1">
    <source>
        <dbReference type="Pfam" id="PF10108"/>
    </source>
</evidence>
<protein>
    <recommendedName>
        <fullName evidence="1">Predicted 3'-5' exonuclease PolB-like domain-containing protein</fullName>
    </recommendedName>
</protein>
<dbReference type="Proteomes" id="UP000050430">
    <property type="component" value="Unassembled WGS sequence"/>
</dbReference>
<name>A0A0N8GKQ1_9CHLR</name>
<dbReference type="EMBL" id="LGCK01000014">
    <property type="protein sequence ID" value="KPL70322.1"/>
    <property type="molecule type" value="Genomic_DNA"/>
</dbReference>
<keyword evidence="3" id="KW-1185">Reference proteome</keyword>
<sequence>MKPILFFDIETTANPDAIALLPEPTAPANYKDADKIAQYITEKKSEQIAQAPLDADLGKVIAISLQSGIECQVEVHLTGDPETKTESDLIRWFWAAFAKADGRSCGYNIIGFDLPYLLRRSFDLGIQVQIQPQLSKFRTEPTTDLMAILYNWGPAKGLKWVCKRYGIKNPLPDLDGSQVANMDPETLRKYAGNDVSLVVELYKRMCGVYLPAINAYQPAFFNR</sequence>
<dbReference type="InterPro" id="IPR036397">
    <property type="entry name" value="RNaseH_sf"/>
</dbReference>
<gene>
    <name evidence="2" type="ORF">ADM99_14280</name>
</gene>
<accession>A0A0N8GKQ1</accession>
<dbReference type="Gene3D" id="3.30.420.10">
    <property type="entry name" value="Ribonuclease H-like superfamily/Ribonuclease H"/>
    <property type="match status" value="1"/>
</dbReference>
<dbReference type="InterPro" id="IPR012337">
    <property type="entry name" value="RNaseH-like_sf"/>
</dbReference>
<dbReference type="AlphaFoldDB" id="A0A0N8GKQ1"/>
<dbReference type="STRING" id="229920.ADM99_14280"/>
<reference evidence="2 3" key="1">
    <citation type="submission" date="2015-07" db="EMBL/GenBank/DDBJ databases">
        <title>Genome sequence of Leptolinea tardivitalis DSM 16556.</title>
        <authorList>
            <person name="Hemp J."/>
            <person name="Ward L.M."/>
            <person name="Pace L.A."/>
            <person name="Fischer W.W."/>
        </authorList>
    </citation>
    <scope>NUCLEOTIDE SEQUENCE [LARGE SCALE GENOMIC DNA]</scope>
    <source>
        <strain evidence="2 3">YMTK-2</strain>
    </source>
</reference>
<dbReference type="Pfam" id="PF10108">
    <property type="entry name" value="DNA_pol_B_exo2"/>
    <property type="match status" value="1"/>
</dbReference>
<dbReference type="GO" id="GO:0003676">
    <property type="term" value="F:nucleic acid binding"/>
    <property type="evidence" value="ECO:0007669"/>
    <property type="project" value="InterPro"/>
</dbReference>
<dbReference type="RefSeq" id="WP_062422197.1">
    <property type="nucleotide sequence ID" value="NZ_BBYA01000010.1"/>
</dbReference>
<evidence type="ECO:0000313" key="3">
    <source>
        <dbReference type="Proteomes" id="UP000050430"/>
    </source>
</evidence>
<comment type="caution">
    <text evidence="2">The sequence shown here is derived from an EMBL/GenBank/DDBJ whole genome shotgun (WGS) entry which is preliminary data.</text>
</comment>
<organism evidence="2 3">
    <name type="scientific">Leptolinea tardivitalis</name>
    <dbReference type="NCBI Taxonomy" id="229920"/>
    <lineage>
        <taxon>Bacteria</taxon>
        <taxon>Bacillati</taxon>
        <taxon>Chloroflexota</taxon>
        <taxon>Anaerolineae</taxon>
        <taxon>Anaerolineales</taxon>
        <taxon>Anaerolineaceae</taxon>
        <taxon>Leptolinea</taxon>
    </lineage>
</organism>
<dbReference type="InterPro" id="IPR019288">
    <property type="entry name" value="3'-5'_exonuclease_PolB-like"/>
</dbReference>